<accession>A0A1G7YUM0</accession>
<name>A0A1G7YUM0_PSEOR</name>
<reference evidence="1 2" key="1">
    <citation type="submission" date="2016-10" db="EMBL/GenBank/DDBJ databases">
        <authorList>
            <person name="de Groot N.N."/>
        </authorList>
    </citation>
    <scope>NUCLEOTIDE SEQUENCE [LARGE SCALE GENOMIC DNA]</scope>
    <source>
        <strain evidence="1 2">CGMCC 4.3143</strain>
    </source>
</reference>
<evidence type="ECO:0000313" key="1">
    <source>
        <dbReference type="EMBL" id="SDG99560.1"/>
    </source>
</evidence>
<dbReference type="PANTHER" id="PTHR34070:SF1">
    <property type="entry name" value="DNA ALKYLATION REPAIR PROTEIN"/>
    <property type="match status" value="1"/>
</dbReference>
<dbReference type="STRING" id="366584.SAMN05216377_117142"/>
<dbReference type="InterPro" id="IPR016024">
    <property type="entry name" value="ARM-type_fold"/>
</dbReference>
<proteinExistence type="predicted"/>
<keyword evidence="2" id="KW-1185">Reference proteome</keyword>
<evidence type="ECO:0000313" key="2">
    <source>
        <dbReference type="Proteomes" id="UP000198967"/>
    </source>
</evidence>
<dbReference type="EMBL" id="FNBE01000017">
    <property type="protein sequence ID" value="SDG99560.1"/>
    <property type="molecule type" value="Genomic_DNA"/>
</dbReference>
<dbReference type="AlphaFoldDB" id="A0A1G7YUM0"/>
<dbReference type="Gene3D" id="1.25.10.90">
    <property type="match status" value="1"/>
</dbReference>
<dbReference type="SUPFAM" id="SSF48371">
    <property type="entry name" value="ARM repeat"/>
    <property type="match status" value="1"/>
</dbReference>
<dbReference type="RefSeq" id="WP_093088874.1">
    <property type="nucleotide sequence ID" value="NZ_FNBE01000017.1"/>
</dbReference>
<gene>
    <name evidence="1" type="ORF">SAMN05216377_117142</name>
</gene>
<organism evidence="1 2">
    <name type="scientific">Pseudonocardia oroxyli</name>
    <dbReference type="NCBI Taxonomy" id="366584"/>
    <lineage>
        <taxon>Bacteria</taxon>
        <taxon>Bacillati</taxon>
        <taxon>Actinomycetota</taxon>
        <taxon>Actinomycetes</taxon>
        <taxon>Pseudonocardiales</taxon>
        <taxon>Pseudonocardiaceae</taxon>
        <taxon>Pseudonocardia</taxon>
    </lineage>
</organism>
<dbReference type="PANTHER" id="PTHR34070">
    <property type="entry name" value="ARMADILLO-TYPE FOLD"/>
    <property type="match status" value="1"/>
</dbReference>
<protein>
    <submittedName>
        <fullName evidence="1">3-methyladenine DNA glycosylase AlkD</fullName>
    </submittedName>
</protein>
<dbReference type="OrthoDB" id="9775346at2"/>
<dbReference type="CDD" id="cd07064">
    <property type="entry name" value="AlkD_like_1"/>
    <property type="match status" value="1"/>
</dbReference>
<dbReference type="Pfam" id="PF08713">
    <property type="entry name" value="DNA_alkylation"/>
    <property type="match status" value="1"/>
</dbReference>
<dbReference type="Proteomes" id="UP000198967">
    <property type="component" value="Unassembled WGS sequence"/>
</dbReference>
<dbReference type="InterPro" id="IPR014825">
    <property type="entry name" value="DNA_alkylation"/>
</dbReference>
<sequence>MHPLVADLRAALARAADPEQAPTMQAYMKSALPFRGVPQPVRARILRECLAVAPPPTADVLARVVDALWDGAEFREERYLATALCAHRSLARMPDADWLPRYRHWIVSGAWWDHVDEIANRLVGPLVRADPGRVVPVMRRWATDPDPWLRRASIICQLMAKEATDTALLGEAIEASLKDEDFFLRKGIGWALRQHARTDPLWVREFVDAHPDLSPLSRREALKHL</sequence>